<dbReference type="Pfam" id="PF04608">
    <property type="entry name" value="PgpA"/>
    <property type="match status" value="1"/>
</dbReference>
<protein>
    <recommendedName>
        <fullName evidence="2">YutG/PgpA domain-containing protein</fullName>
    </recommendedName>
</protein>
<sequence>MVADHLKTKVLKDPIHFIAFGFGVGLSPIFPGTLGSIIGVFFAWLAIHLSFEIQLIIALLLFLSGVWVCGESQERLGVDDHSGIVWDEITGIYIILILIPVSIFHWIICFSLFRLFDVWKPWPIRSVEKLLGGGLGIMLDDLLAGFYTFAIIYLSNWPIINDFIKFYL</sequence>
<proteinExistence type="predicted"/>
<dbReference type="EMBL" id="UINC01001153">
    <property type="protein sequence ID" value="SUZ72646.1"/>
    <property type="molecule type" value="Genomic_DNA"/>
</dbReference>
<feature type="transmembrane region" description="Helical" evidence="1">
    <location>
        <begin position="133"/>
        <end position="155"/>
    </location>
</feature>
<dbReference type="AlphaFoldDB" id="A0A381Q013"/>
<dbReference type="PIRSF" id="PIRSF006162">
    <property type="entry name" value="PgpA"/>
    <property type="match status" value="1"/>
</dbReference>
<keyword evidence="1" id="KW-0812">Transmembrane</keyword>
<evidence type="ECO:0000259" key="2">
    <source>
        <dbReference type="Pfam" id="PF04608"/>
    </source>
</evidence>
<reference evidence="3" key="1">
    <citation type="submission" date="2018-05" db="EMBL/GenBank/DDBJ databases">
        <authorList>
            <person name="Lanie J.A."/>
            <person name="Ng W.-L."/>
            <person name="Kazmierczak K.M."/>
            <person name="Andrzejewski T.M."/>
            <person name="Davidsen T.M."/>
            <person name="Wayne K.J."/>
            <person name="Tettelin H."/>
            <person name="Glass J.I."/>
            <person name="Rusch D."/>
            <person name="Podicherti R."/>
            <person name="Tsui H.-C.T."/>
            <person name="Winkler M.E."/>
        </authorList>
    </citation>
    <scope>NUCLEOTIDE SEQUENCE</scope>
</reference>
<accession>A0A381Q013</accession>
<dbReference type="CDD" id="cd06971">
    <property type="entry name" value="PgpA"/>
    <property type="match status" value="1"/>
</dbReference>
<dbReference type="GO" id="GO:0008962">
    <property type="term" value="F:phosphatidylglycerophosphatase activity"/>
    <property type="evidence" value="ECO:0007669"/>
    <property type="project" value="InterPro"/>
</dbReference>
<feature type="transmembrane region" description="Helical" evidence="1">
    <location>
        <begin position="91"/>
        <end position="113"/>
    </location>
</feature>
<organism evidence="3">
    <name type="scientific">marine metagenome</name>
    <dbReference type="NCBI Taxonomy" id="408172"/>
    <lineage>
        <taxon>unclassified sequences</taxon>
        <taxon>metagenomes</taxon>
        <taxon>ecological metagenomes</taxon>
    </lineage>
</organism>
<keyword evidence="1" id="KW-1133">Transmembrane helix</keyword>
<gene>
    <name evidence="3" type="ORF">METZ01_LOCUS25500</name>
</gene>
<feature type="domain" description="YutG/PgpA" evidence="2">
    <location>
        <begin position="18"/>
        <end position="154"/>
    </location>
</feature>
<dbReference type="GO" id="GO:0006629">
    <property type="term" value="P:lipid metabolic process"/>
    <property type="evidence" value="ECO:0007669"/>
    <property type="project" value="InterPro"/>
</dbReference>
<dbReference type="InterPro" id="IPR026037">
    <property type="entry name" value="PgpA"/>
</dbReference>
<name>A0A381Q013_9ZZZZ</name>
<evidence type="ECO:0000313" key="3">
    <source>
        <dbReference type="EMBL" id="SUZ72646.1"/>
    </source>
</evidence>
<dbReference type="PANTHER" id="PTHR36305">
    <property type="entry name" value="PHOSPHATIDYLGLYCEROPHOSPHATASE A"/>
    <property type="match status" value="1"/>
</dbReference>
<dbReference type="InterPro" id="IPR036681">
    <property type="entry name" value="PgpA-like_sf"/>
</dbReference>
<evidence type="ECO:0000256" key="1">
    <source>
        <dbReference type="SAM" id="Phobius"/>
    </source>
</evidence>
<dbReference type="SUPFAM" id="SSF101307">
    <property type="entry name" value="YutG-like"/>
    <property type="match status" value="1"/>
</dbReference>
<feature type="transmembrane region" description="Helical" evidence="1">
    <location>
        <begin position="17"/>
        <end position="47"/>
    </location>
</feature>
<dbReference type="PANTHER" id="PTHR36305:SF1">
    <property type="entry name" value="PHOSPHATIDYLGLYCEROPHOSPHATASE A"/>
    <property type="match status" value="1"/>
</dbReference>
<keyword evidence="1" id="KW-0472">Membrane</keyword>
<feature type="transmembrane region" description="Helical" evidence="1">
    <location>
        <begin position="53"/>
        <end position="70"/>
    </location>
</feature>
<dbReference type="InterPro" id="IPR007686">
    <property type="entry name" value="YutG/PgpA"/>
</dbReference>